<accession>A0A182EK50</accession>
<dbReference type="GO" id="GO:0030496">
    <property type="term" value="C:midbody"/>
    <property type="evidence" value="ECO:0007669"/>
    <property type="project" value="TreeGrafter"/>
</dbReference>
<dbReference type="WBParaSite" id="nOo.2.0.1.t08485-RA">
    <property type="protein sequence ID" value="nOo.2.0.1.t08485-RA"/>
    <property type="gene ID" value="nOo.2.0.1.g08485"/>
</dbReference>
<name>A0A182EK50_ONCOC</name>
<dbReference type="GO" id="GO:0032266">
    <property type="term" value="F:phosphatidylinositol-3-phosphate binding"/>
    <property type="evidence" value="ECO:0007669"/>
    <property type="project" value="TreeGrafter"/>
</dbReference>
<organism evidence="3">
    <name type="scientific">Onchocerca ochengi</name>
    <name type="common">Filarial nematode worm</name>
    <dbReference type="NCBI Taxonomy" id="42157"/>
    <lineage>
        <taxon>Eukaryota</taxon>
        <taxon>Metazoa</taxon>
        <taxon>Ecdysozoa</taxon>
        <taxon>Nematoda</taxon>
        <taxon>Chromadorea</taxon>
        <taxon>Rhabditida</taxon>
        <taxon>Spirurina</taxon>
        <taxon>Spiruromorpha</taxon>
        <taxon>Filarioidea</taxon>
        <taxon>Onchocercidae</taxon>
        <taxon>Onchocerca</taxon>
    </lineage>
</organism>
<dbReference type="PANTHER" id="PTHR46603">
    <property type="entry name" value="ABSCISSION/NOCUT CHECKPOINT REGULATOR"/>
    <property type="match status" value="1"/>
</dbReference>
<dbReference type="GO" id="GO:0032154">
    <property type="term" value="C:cleavage furrow"/>
    <property type="evidence" value="ECO:0007669"/>
    <property type="project" value="TreeGrafter"/>
</dbReference>
<reference evidence="3" key="1">
    <citation type="submission" date="2016-06" db="UniProtKB">
        <authorList>
            <consortium name="WormBaseParasite"/>
        </authorList>
    </citation>
    <scope>IDENTIFICATION</scope>
</reference>
<dbReference type="GO" id="GO:0005813">
    <property type="term" value="C:centrosome"/>
    <property type="evidence" value="ECO:0007669"/>
    <property type="project" value="TreeGrafter"/>
</dbReference>
<dbReference type="Proteomes" id="UP000271087">
    <property type="component" value="Unassembled WGS sequence"/>
</dbReference>
<protein>
    <submittedName>
        <fullName evidence="3">Fibrous sheath-interacting protein 1</fullName>
    </submittedName>
</protein>
<dbReference type="STRING" id="42157.A0A182EK50"/>
<dbReference type="GO" id="GO:0009838">
    <property type="term" value="P:abscission"/>
    <property type="evidence" value="ECO:0007669"/>
    <property type="project" value="TreeGrafter"/>
</dbReference>
<dbReference type="OrthoDB" id="5407799at2759"/>
<keyword evidence="2" id="KW-1185">Reference proteome</keyword>
<reference evidence="1 2" key="2">
    <citation type="submission" date="2018-08" db="EMBL/GenBank/DDBJ databases">
        <authorList>
            <person name="Laetsch R D."/>
            <person name="Stevens L."/>
            <person name="Kumar S."/>
            <person name="Blaxter L. M."/>
        </authorList>
    </citation>
    <scope>NUCLEOTIDE SEQUENCE [LARGE SCALE GENOMIC DNA]</scope>
</reference>
<dbReference type="GO" id="GO:0044878">
    <property type="term" value="P:mitotic cytokinesis checkpoint signaling"/>
    <property type="evidence" value="ECO:0007669"/>
    <property type="project" value="TreeGrafter"/>
</dbReference>
<dbReference type="PANTHER" id="PTHR46603:SF1">
    <property type="entry name" value="ABSCISSION_NOCUT CHECKPOINT REGULATOR"/>
    <property type="match status" value="1"/>
</dbReference>
<dbReference type="AlphaFoldDB" id="A0A182EK50"/>
<dbReference type="EMBL" id="UYRW01003569">
    <property type="protein sequence ID" value="VDK89424.1"/>
    <property type="molecule type" value="Genomic_DNA"/>
</dbReference>
<evidence type="ECO:0000313" key="2">
    <source>
        <dbReference type="Proteomes" id="UP000271087"/>
    </source>
</evidence>
<evidence type="ECO:0000313" key="1">
    <source>
        <dbReference type="EMBL" id="VDK89424.1"/>
    </source>
</evidence>
<sequence length="297" mass="34391">ADFAFDFVSSSLMNNNNWWTDDDLPPPSMRQKYRHAIVQRFLPSSRLSQQNRQSDKKDKILEQRLINLSMSKNENEIETLASLEERAKMLKMHNGNQDTPSVSDIEERLAKLRNVPVEGIRHSRSAVVNGDETEEETVEKLMRRAKDEAMLETKWDRSGESEEHDVDPEEFIRICRNDASFPDDLNEELSISNADIMGRDTIRNLKQLQRMMKLAKEQSIEAAKLTDAGNDNHSMDDEIKELMKLTNQSNTKSAKINEELTKFWERRLDQEVSSSESSDDDTEIDYEKLEKACAIFD</sequence>
<gene>
    <name evidence="1" type="ORF">NOO_LOCUS8485</name>
</gene>
<evidence type="ECO:0000313" key="3">
    <source>
        <dbReference type="WBParaSite" id="nOo.2.0.1.t08485-RA"/>
    </source>
</evidence>
<proteinExistence type="predicted"/>